<evidence type="ECO:0000256" key="6">
    <source>
        <dbReference type="SAM" id="MobiDB-lite"/>
    </source>
</evidence>
<feature type="compositionally biased region" description="Polar residues" evidence="6">
    <location>
        <begin position="14"/>
        <end position="23"/>
    </location>
</feature>
<dbReference type="EMBL" id="KZ819662">
    <property type="protein sequence ID" value="PWN30398.1"/>
    <property type="molecule type" value="Genomic_DNA"/>
</dbReference>
<evidence type="ECO:0000313" key="9">
    <source>
        <dbReference type="EMBL" id="PWN30398.1"/>
    </source>
</evidence>
<evidence type="ECO:0000256" key="3">
    <source>
        <dbReference type="ARBA" id="ARBA00022705"/>
    </source>
</evidence>
<feature type="domain" description="Origin recognition complex subunit 2 winged-helix" evidence="8">
    <location>
        <begin position="603"/>
        <end position="647"/>
    </location>
</feature>
<feature type="compositionally biased region" description="Basic residues" evidence="6">
    <location>
        <begin position="84"/>
        <end position="95"/>
    </location>
</feature>
<dbReference type="AlphaFoldDB" id="A0A316V070"/>
<evidence type="ECO:0000259" key="7">
    <source>
        <dbReference type="Pfam" id="PF04084"/>
    </source>
</evidence>
<dbReference type="Proteomes" id="UP000245884">
    <property type="component" value="Unassembled WGS sequence"/>
</dbReference>
<evidence type="ECO:0000259" key="8">
    <source>
        <dbReference type="Pfam" id="PF24882"/>
    </source>
</evidence>
<comment type="subcellular location">
    <subcellularLocation>
        <location evidence="1 5">Nucleus</location>
    </subcellularLocation>
</comment>
<organism evidence="9 10">
    <name type="scientific">Jaminaea rosea</name>
    <dbReference type="NCBI Taxonomy" id="1569628"/>
    <lineage>
        <taxon>Eukaryota</taxon>
        <taxon>Fungi</taxon>
        <taxon>Dikarya</taxon>
        <taxon>Basidiomycota</taxon>
        <taxon>Ustilaginomycotina</taxon>
        <taxon>Exobasidiomycetes</taxon>
        <taxon>Microstromatales</taxon>
        <taxon>Microstromatales incertae sedis</taxon>
        <taxon>Jaminaea</taxon>
    </lineage>
</organism>
<feature type="domain" description="Origin recognition complex subunit 2 RecA-like" evidence="7">
    <location>
        <begin position="313"/>
        <end position="462"/>
    </location>
</feature>
<dbReference type="OrthoDB" id="346673at2759"/>
<dbReference type="PANTHER" id="PTHR14052:SF0">
    <property type="entry name" value="ORIGIN RECOGNITION COMPLEX SUBUNIT 2"/>
    <property type="match status" value="1"/>
</dbReference>
<protein>
    <recommendedName>
        <fullName evidence="5">Origin recognition complex subunit 2</fullName>
    </recommendedName>
</protein>
<proteinExistence type="inferred from homology"/>
<gene>
    <name evidence="9" type="ORF">BDZ90DRAFT_13478</name>
</gene>
<comment type="subunit">
    <text evidence="5">Component of the origin recognition complex (ORC).</text>
</comment>
<evidence type="ECO:0000313" key="10">
    <source>
        <dbReference type="Proteomes" id="UP000245884"/>
    </source>
</evidence>
<evidence type="ECO:0000256" key="5">
    <source>
        <dbReference type="RuleBase" id="RU368084"/>
    </source>
</evidence>
<evidence type="ECO:0000256" key="2">
    <source>
        <dbReference type="ARBA" id="ARBA00007421"/>
    </source>
</evidence>
<keyword evidence="4 5" id="KW-0539">Nucleus</keyword>
<comment type="similarity">
    <text evidence="2 5">Belongs to the ORC2 family.</text>
</comment>
<evidence type="ECO:0000256" key="4">
    <source>
        <dbReference type="ARBA" id="ARBA00023242"/>
    </source>
</evidence>
<dbReference type="GO" id="GO:0005664">
    <property type="term" value="C:nuclear origin of replication recognition complex"/>
    <property type="evidence" value="ECO:0007669"/>
    <property type="project" value="UniProtKB-UniRule"/>
</dbReference>
<dbReference type="Pfam" id="PF04084">
    <property type="entry name" value="RecA-like_ORC2"/>
    <property type="match status" value="1"/>
</dbReference>
<dbReference type="RefSeq" id="XP_025365010.1">
    <property type="nucleotide sequence ID" value="XM_025503407.1"/>
</dbReference>
<keyword evidence="10" id="KW-1185">Reference proteome</keyword>
<dbReference type="GO" id="GO:0006260">
    <property type="term" value="P:DNA replication"/>
    <property type="evidence" value="ECO:0007669"/>
    <property type="project" value="UniProtKB-UniRule"/>
</dbReference>
<feature type="region of interest" description="Disordered" evidence="6">
    <location>
        <begin position="1"/>
        <end position="241"/>
    </location>
</feature>
<reference evidence="9 10" key="1">
    <citation type="journal article" date="2018" name="Mol. Biol. Evol.">
        <title>Broad Genomic Sampling Reveals a Smut Pathogenic Ancestry of the Fungal Clade Ustilaginomycotina.</title>
        <authorList>
            <person name="Kijpornyongpan T."/>
            <person name="Mondo S.J."/>
            <person name="Barry K."/>
            <person name="Sandor L."/>
            <person name="Lee J."/>
            <person name="Lipzen A."/>
            <person name="Pangilinan J."/>
            <person name="LaButti K."/>
            <person name="Hainaut M."/>
            <person name="Henrissat B."/>
            <person name="Grigoriev I.V."/>
            <person name="Spatafora J.W."/>
            <person name="Aime M.C."/>
        </authorList>
    </citation>
    <scope>NUCLEOTIDE SEQUENCE [LARGE SCALE GENOMIC DNA]</scope>
    <source>
        <strain evidence="9 10">MCA 5214</strain>
    </source>
</reference>
<comment type="function">
    <text evidence="5">Component of the origin recognition complex (ORC) that binds origins of replication. DNA-binding is ATP-dependent. ORC is required to assemble the pre-replication complex necessary to initiate DNA replication.</text>
</comment>
<feature type="compositionally biased region" description="Acidic residues" evidence="6">
    <location>
        <begin position="140"/>
        <end position="151"/>
    </location>
</feature>
<dbReference type="InterPro" id="IPR007220">
    <property type="entry name" value="ORC2"/>
</dbReference>
<dbReference type="PANTHER" id="PTHR14052">
    <property type="entry name" value="ORIGIN RECOGNITION COMPLEX SUBUNIT 2"/>
    <property type="match status" value="1"/>
</dbReference>
<feature type="compositionally biased region" description="Acidic residues" evidence="6">
    <location>
        <begin position="43"/>
        <end position="67"/>
    </location>
</feature>
<dbReference type="STRING" id="1569628.A0A316V070"/>
<dbReference type="InterPro" id="IPR056772">
    <property type="entry name" value="RecA-like_ORC2"/>
</dbReference>
<name>A0A316V070_9BASI</name>
<dbReference type="GO" id="GO:0003688">
    <property type="term" value="F:DNA replication origin binding"/>
    <property type="evidence" value="ECO:0007669"/>
    <property type="project" value="UniProtKB-UniRule"/>
</dbReference>
<accession>A0A316V070</accession>
<dbReference type="Pfam" id="PF24882">
    <property type="entry name" value="WHD_ORC2"/>
    <property type="match status" value="1"/>
</dbReference>
<keyword evidence="3 5" id="KW-0235">DNA replication</keyword>
<dbReference type="InterPro" id="IPR056773">
    <property type="entry name" value="WHD_ORC2"/>
</dbReference>
<evidence type="ECO:0000256" key="1">
    <source>
        <dbReference type="ARBA" id="ARBA00004123"/>
    </source>
</evidence>
<feature type="compositionally biased region" description="Low complexity" evidence="6">
    <location>
        <begin position="178"/>
        <end position="214"/>
    </location>
</feature>
<dbReference type="GeneID" id="37025230"/>
<sequence length="675" mass="71843">MTSTSAQRGRGSSKHMTALQSPSIIVPPTPMSEQGDEPASGSSEDEESDDEEEEEEADDDDNDEDRSIDEAGSSRRVATQAHLTPRHQRPSRNRRPPAWLAEDGLVEVRSKRSTSTTSQREAPETPRRRRKTTAKAEGNSSDDDDDDEEAPDTPSKRRTAGTSRSGRSIKTPLKADDSPPTARSHAASSSTTSSRPIQKPRTSSASSVKASPSTPRRKRMSTASTPGKTPKQEPLVPSRPFVRPTSADYYFAAHVSRRRSQKDPSWASLASSSNTIASDLPALSSKQVAKLSLPGSRSDPLSLAGLNDLALTHYRLQYPAWTSLLFLGYDLFFYGLGAKEAVLEDFARQKAEQGEATCVVIKGRTGVRAEEWVENVEEALGVAPQTAVPGGLEGRIERIVALYGGEGKRRSLPRLVLVLHALDSPALLNPRNRAYLQLLSASPFIHLVGSVTHPNAAFLADYTVPTGSSPKGKIWIDCTTLLPHLDDCLLTGAGVRLAGLPRAFDLRAGGGVGGLTGMGGANNANQRGNEAAAGATSAAEMHASNAASAPLLTATAALHVLKSVTVKARALFLKLASELKGPNASTSVQPTNGVVLPGGFASRSLPYTRLSHLATRNFIATSEPALRALLVEFTTHGLVRLWRSGGGESGSEERVSIGVGGDKEVDEIVEGVKKL</sequence>